<name>A0ABR7I9C8_9FIRM</name>
<dbReference type="PROSITE" id="PS00600">
    <property type="entry name" value="AA_TRANSFER_CLASS_3"/>
    <property type="match status" value="1"/>
</dbReference>
<dbReference type="Pfam" id="PF00202">
    <property type="entry name" value="Aminotran_3"/>
    <property type="match status" value="1"/>
</dbReference>
<keyword evidence="3" id="KW-0808">Transferase</keyword>
<keyword evidence="4 5" id="KW-0663">Pyridoxal phosphate</keyword>
<dbReference type="InterPro" id="IPR005814">
    <property type="entry name" value="Aminotrans_3"/>
</dbReference>
<dbReference type="PIRSF" id="PIRSF000521">
    <property type="entry name" value="Transaminase_4ab_Lys_Orn"/>
    <property type="match status" value="1"/>
</dbReference>
<evidence type="ECO:0000256" key="3">
    <source>
        <dbReference type="ARBA" id="ARBA00022679"/>
    </source>
</evidence>
<dbReference type="SUPFAM" id="SSF53383">
    <property type="entry name" value="PLP-dependent transferases"/>
    <property type="match status" value="1"/>
</dbReference>
<dbReference type="EMBL" id="JACOQH010000003">
    <property type="protein sequence ID" value="MBC5753551.1"/>
    <property type="molecule type" value="Genomic_DNA"/>
</dbReference>
<reference evidence="6 7" key="1">
    <citation type="submission" date="2020-08" db="EMBL/GenBank/DDBJ databases">
        <title>Genome public.</title>
        <authorList>
            <person name="Liu C."/>
            <person name="Sun Q."/>
        </authorList>
    </citation>
    <scope>NUCLEOTIDE SEQUENCE [LARGE SCALE GENOMIC DNA]</scope>
    <source>
        <strain evidence="6 7">BX0805</strain>
    </source>
</reference>
<protein>
    <submittedName>
        <fullName evidence="6">Aspartate aminotransferase family protein</fullName>
    </submittedName>
</protein>
<evidence type="ECO:0000256" key="4">
    <source>
        <dbReference type="ARBA" id="ARBA00022898"/>
    </source>
</evidence>
<proteinExistence type="inferred from homology"/>
<gene>
    <name evidence="6" type="ORF">H8Z76_05820</name>
</gene>
<dbReference type="Gene3D" id="3.90.1150.10">
    <property type="entry name" value="Aspartate Aminotransferase, domain 1"/>
    <property type="match status" value="1"/>
</dbReference>
<dbReference type="InterPro" id="IPR050103">
    <property type="entry name" value="Class-III_PLP-dep_AT"/>
</dbReference>
<sequence>MGKSVCEEAFKLSKEEVFDKSMTYWNSGKTKEWLDLKIDLLIGKREGYYFWDMDGKKLMDVHINGGTYSLGHRNPEVIEALKEATDYVDIGNHHFPSPLKAMLAETVIKASPEGMKHVIYGSSGGEIVDFALKCARAATKRKKIVCIQNAYHGHTGLAVAAGNDRYSKIFLADKGPDEYIKVPFNDVAAMEEALKGGDVAAAILETIPATYGFLMPEEGYLPAVKALCEKYGTLYIADEVQTGLMRSGEMWAITKYGVTPDIIVTSKGFSGGIYPISAAILNEKASYWMTQDGSAHMATFGGAELGCACALKVFEILNRPETKKNIDFISDYLRKGLDKIREENPDIFTGIRQCGTIMGLEFAGKEGAIPVMQHLYQNGVWAIYSQLDPHVLQFKPGILASKEYCDELLEKMEKGIREAREDILAQA</sequence>
<dbReference type="InterPro" id="IPR049704">
    <property type="entry name" value="Aminotrans_3_PPA_site"/>
</dbReference>
<comment type="caution">
    <text evidence="6">The sequence shown here is derived from an EMBL/GenBank/DDBJ whole genome shotgun (WGS) entry which is preliminary data.</text>
</comment>
<keyword evidence="7" id="KW-1185">Reference proteome</keyword>
<dbReference type="Gene3D" id="3.40.640.10">
    <property type="entry name" value="Type I PLP-dependent aspartate aminotransferase-like (Major domain)"/>
    <property type="match status" value="1"/>
</dbReference>
<dbReference type="Proteomes" id="UP000621540">
    <property type="component" value="Unassembled WGS sequence"/>
</dbReference>
<accession>A0ABR7I9C8</accession>
<dbReference type="PANTHER" id="PTHR11986">
    <property type="entry name" value="AMINOTRANSFERASE CLASS III"/>
    <property type="match status" value="1"/>
</dbReference>
<dbReference type="GO" id="GO:0008483">
    <property type="term" value="F:transaminase activity"/>
    <property type="evidence" value="ECO:0007669"/>
    <property type="project" value="UniProtKB-KW"/>
</dbReference>
<evidence type="ECO:0000256" key="5">
    <source>
        <dbReference type="RuleBase" id="RU003560"/>
    </source>
</evidence>
<dbReference type="PANTHER" id="PTHR11986:SF79">
    <property type="entry name" value="ACETYLORNITHINE AMINOTRANSFERASE, MITOCHONDRIAL"/>
    <property type="match status" value="1"/>
</dbReference>
<dbReference type="InterPro" id="IPR015421">
    <property type="entry name" value="PyrdxlP-dep_Trfase_major"/>
</dbReference>
<evidence type="ECO:0000313" key="7">
    <source>
        <dbReference type="Proteomes" id="UP000621540"/>
    </source>
</evidence>
<evidence type="ECO:0000256" key="1">
    <source>
        <dbReference type="ARBA" id="ARBA00001933"/>
    </source>
</evidence>
<organism evidence="6 7">
    <name type="scientific">Roseburia yibonii</name>
    <dbReference type="NCBI Taxonomy" id="2763063"/>
    <lineage>
        <taxon>Bacteria</taxon>
        <taxon>Bacillati</taxon>
        <taxon>Bacillota</taxon>
        <taxon>Clostridia</taxon>
        <taxon>Lachnospirales</taxon>
        <taxon>Lachnospiraceae</taxon>
        <taxon>Roseburia</taxon>
    </lineage>
</organism>
<keyword evidence="2 6" id="KW-0032">Aminotransferase</keyword>
<dbReference type="InterPro" id="IPR015424">
    <property type="entry name" value="PyrdxlP-dep_Trfase"/>
</dbReference>
<dbReference type="InterPro" id="IPR015422">
    <property type="entry name" value="PyrdxlP-dep_Trfase_small"/>
</dbReference>
<dbReference type="RefSeq" id="WP_022516135.1">
    <property type="nucleotide sequence ID" value="NZ_JACOQH010000003.1"/>
</dbReference>
<evidence type="ECO:0000313" key="6">
    <source>
        <dbReference type="EMBL" id="MBC5753551.1"/>
    </source>
</evidence>
<comment type="similarity">
    <text evidence="5">Belongs to the class-III pyridoxal-phosphate-dependent aminotransferase family.</text>
</comment>
<evidence type="ECO:0000256" key="2">
    <source>
        <dbReference type="ARBA" id="ARBA00022576"/>
    </source>
</evidence>
<comment type="cofactor">
    <cofactor evidence="1">
        <name>pyridoxal 5'-phosphate</name>
        <dbReference type="ChEBI" id="CHEBI:597326"/>
    </cofactor>
</comment>
<dbReference type="CDD" id="cd00610">
    <property type="entry name" value="OAT_like"/>
    <property type="match status" value="1"/>
</dbReference>